<dbReference type="PANTHER" id="PTHR34585">
    <property type="match status" value="1"/>
</dbReference>
<dbReference type="RefSeq" id="WP_147187960.1">
    <property type="nucleotide sequence ID" value="NZ_CP042435.1"/>
</dbReference>
<keyword evidence="3" id="KW-1185">Reference proteome</keyword>
<dbReference type="OrthoDB" id="768005at2"/>
<feature type="domain" description="Helix-turn-helix" evidence="1">
    <location>
        <begin position="40"/>
        <end position="86"/>
    </location>
</feature>
<organism evidence="2 3">
    <name type="scientific">Panacibacter ginsenosidivorans</name>
    <dbReference type="NCBI Taxonomy" id="1813871"/>
    <lineage>
        <taxon>Bacteria</taxon>
        <taxon>Pseudomonadati</taxon>
        <taxon>Bacteroidota</taxon>
        <taxon>Chitinophagia</taxon>
        <taxon>Chitinophagales</taxon>
        <taxon>Chitinophagaceae</taxon>
        <taxon>Panacibacter</taxon>
    </lineage>
</organism>
<dbReference type="PANTHER" id="PTHR34585:SF22">
    <property type="entry name" value="HELIX-TURN-HELIX DOMAIN-CONTAINING PROTEIN"/>
    <property type="match status" value="1"/>
</dbReference>
<evidence type="ECO:0000313" key="2">
    <source>
        <dbReference type="EMBL" id="QEC66160.1"/>
    </source>
</evidence>
<gene>
    <name evidence="2" type="ORF">FRZ67_02125</name>
</gene>
<proteinExistence type="predicted"/>
<accession>A0A5B8V460</accession>
<protein>
    <submittedName>
        <fullName evidence="2">Helix-turn-helix domain-containing protein</fullName>
    </submittedName>
</protein>
<dbReference type="InterPro" id="IPR041657">
    <property type="entry name" value="HTH_17"/>
</dbReference>
<evidence type="ECO:0000259" key="1">
    <source>
        <dbReference type="Pfam" id="PF12728"/>
    </source>
</evidence>
<sequence length="91" mass="10782">MAQIIFSEEAYQEIVRRLTRLEAMLKLKQGDPEDVFVDNQEFLQIMNVSKRTAQAWRDQKVIAFSQVGNKIYYRMGDIMKLLEKNRIEANQ</sequence>
<evidence type="ECO:0000313" key="3">
    <source>
        <dbReference type="Proteomes" id="UP000321533"/>
    </source>
</evidence>
<dbReference type="InterPro" id="IPR009061">
    <property type="entry name" value="DNA-bd_dom_put_sf"/>
</dbReference>
<dbReference type="EMBL" id="CP042435">
    <property type="protein sequence ID" value="QEC66160.1"/>
    <property type="molecule type" value="Genomic_DNA"/>
</dbReference>
<dbReference type="Proteomes" id="UP000321533">
    <property type="component" value="Chromosome"/>
</dbReference>
<dbReference type="Pfam" id="PF12728">
    <property type="entry name" value="HTH_17"/>
    <property type="match status" value="1"/>
</dbReference>
<reference evidence="2 3" key="1">
    <citation type="journal article" date="2016" name="Int. J. Syst. Evol. Microbiol.">
        <title>Panacibacter ginsenosidivorans gen. nov., sp. nov., with ginsenoside converting activity isolated from soil of a ginseng field.</title>
        <authorList>
            <person name="Siddiqi M.Z."/>
            <person name="Muhammad Shafi S."/>
            <person name="Choi K.D."/>
            <person name="Im W.T."/>
        </authorList>
    </citation>
    <scope>NUCLEOTIDE SEQUENCE [LARGE SCALE GENOMIC DNA]</scope>
    <source>
        <strain evidence="2 3">Gsoil1550</strain>
    </source>
</reference>
<name>A0A5B8V460_9BACT</name>
<dbReference type="SUPFAM" id="SSF46955">
    <property type="entry name" value="Putative DNA-binding domain"/>
    <property type="match status" value="1"/>
</dbReference>
<dbReference type="KEGG" id="pgin:FRZ67_02125"/>
<dbReference type="AlphaFoldDB" id="A0A5B8V460"/>